<evidence type="ECO:0000313" key="2">
    <source>
        <dbReference type="Proteomes" id="UP000031843"/>
    </source>
</evidence>
<dbReference type="OrthoDB" id="426345at2"/>
<dbReference type="NCBIfam" id="NF007429">
    <property type="entry name" value="PRK09974.1"/>
    <property type="match status" value="1"/>
</dbReference>
<dbReference type="GO" id="GO:0001558">
    <property type="term" value="P:regulation of cell growth"/>
    <property type="evidence" value="ECO:0007669"/>
    <property type="project" value="InterPro"/>
</dbReference>
<reference evidence="1 2" key="1">
    <citation type="journal article" date="2015" name="Genome Announc.">
        <title>Complete Genome Sequence of Cupriavidus basilensis 4G11, Isolated from the Oak Ridge Field Research Center Site.</title>
        <authorList>
            <person name="Ray J."/>
            <person name="Waters R.J."/>
            <person name="Skerker J.M."/>
            <person name="Kuehl J.V."/>
            <person name="Price M.N."/>
            <person name="Huang J."/>
            <person name="Chakraborty R."/>
            <person name="Arkin A.P."/>
            <person name="Deutschbauer A."/>
        </authorList>
    </citation>
    <scope>NUCLEOTIDE SEQUENCE [LARGE SCALE GENOMIC DNA]</scope>
    <source>
        <strain evidence="1">4G11</strain>
    </source>
</reference>
<dbReference type="InterPro" id="IPR031848">
    <property type="entry name" value="PrlF_antitoxin"/>
</dbReference>
<dbReference type="GO" id="GO:0097351">
    <property type="term" value="F:toxin sequestering activity"/>
    <property type="evidence" value="ECO:0007669"/>
    <property type="project" value="InterPro"/>
</dbReference>
<dbReference type="AlphaFoldDB" id="A0A0C4YD49"/>
<name>A0A0C4YD49_9BURK</name>
<sequence length="109" mass="11989">MAATLEVESTLTDRYQTTVPETVRRALRLGKRDKIHYTIRPGGEVVLTRAEAPEGDDPVLGNFLSFLVRDIASHPERLQAVDASFVRRIQSLVGGIEVDLDAALSADDE</sequence>
<accession>A0A0C4YD49</accession>
<dbReference type="SUPFAM" id="SSF89447">
    <property type="entry name" value="AbrB/MazE/MraZ-like"/>
    <property type="match status" value="1"/>
</dbReference>
<dbReference type="KEGG" id="cbw:RR42_s1984"/>
<dbReference type="Pfam" id="PF15937">
    <property type="entry name" value="PrlF_antitoxin"/>
    <property type="match status" value="1"/>
</dbReference>
<dbReference type="GO" id="GO:0003700">
    <property type="term" value="F:DNA-binding transcription factor activity"/>
    <property type="evidence" value="ECO:0007669"/>
    <property type="project" value="InterPro"/>
</dbReference>
<protein>
    <submittedName>
        <fullName evidence="1">HtaR suppressor protein</fullName>
    </submittedName>
</protein>
<dbReference type="EMBL" id="CP010537">
    <property type="protein sequence ID" value="AJG23572.1"/>
    <property type="molecule type" value="Genomic_DNA"/>
</dbReference>
<dbReference type="InterPro" id="IPR037914">
    <property type="entry name" value="SpoVT-AbrB_sf"/>
</dbReference>
<keyword evidence="2" id="KW-1185">Reference proteome</keyword>
<dbReference type="Proteomes" id="UP000031843">
    <property type="component" value="Chromosome secondary"/>
</dbReference>
<dbReference type="RefSeq" id="WP_043355466.1">
    <property type="nucleotide sequence ID" value="NZ_CP010537.1"/>
</dbReference>
<evidence type="ECO:0000313" key="1">
    <source>
        <dbReference type="EMBL" id="AJG23572.1"/>
    </source>
</evidence>
<dbReference type="STRING" id="68895.RR42_s1984"/>
<organism evidence="1 2">
    <name type="scientific">Cupriavidus basilensis</name>
    <dbReference type="NCBI Taxonomy" id="68895"/>
    <lineage>
        <taxon>Bacteria</taxon>
        <taxon>Pseudomonadati</taxon>
        <taxon>Pseudomonadota</taxon>
        <taxon>Betaproteobacteria</taxon>
        <taxon>Burkholderiales</taxon>
        <taxon>Burkholderiaceae</taxon>
        <taxon>Cupriavidus</taxon>
    </lineage>
</organism>
<gene>
    <name evidence="1" type="ORF">RR42_s1984</name>
</gene>
<proteinExistence type="predicted"/>